<name>A0A164UK05_9CRUS</name>
<dbReference type="Proteomes" id="UP000076858">
    <property type="component" value="Unassembled WGS sequence"/>
</dbReference>
<feature type="compositionally biased region" description="Basic and acidic residues" evidence="1">
    <location>
        <begin position="67"/>
        <end position="79"/>
    </location>
</feature>
<evidence type="ECO:0000256" key="1">
    <source>
        <dbReference type="SAM" id="MobiDB-lite"/>
    </source>
</evidence>
<comment type="caution">
    <text evidence="2">The sequence shown here is derived from an EMBL/GenBank/DDBJ whole genome shotgun (WGS) entry which is preliminary data.</text>
</comment>
<protein>
    <submittedName>
        <fullName evidence="2">Uncharacterized protein</fullName>
    </submittedName>
</protein>
<proteinExistence type="predicted"/>
<dbReference type="AlphaFoldDB" id="A0A164UK05"/>
<organism evidence="2 3">
    <name type="scientific">Daphnia magna</name>
    <dbReference type="NCBI Taxonomy" id="35525"/>
    <lineage>
        <taxon>Eukaryota</taxon>
        <taxon>Metazoa</taxon>
        <taxon>Ecdysozoa</taxon>
        <taxon>Arthropoda</taxon>
        <taxon>Crustacea</taxon>
        <taxon>Branchiopoda</taxon>
        <taxon>Diplostraca</taxon>
        <taxon>Cladocera</taxon>
        <taxon>Anomopoda</taxon>
        <taxon>Daphniidae</taxon>
        <taxon>Daphnia</taxon>
    </lineage>
</organism>
<evidence type="ECO:0000313" key="3">
    <source>
        <dbReference type="Proteomes" id="UP000076858"/>
    </source>
</evidence>
<reference evidence="2 3" key="1">
    <citation type="submission" date="2016-03" db="EMBL/GenBank/DDBJ databases">
        <title>EvidentialGene: Evidence-directed Construction of Genes on Genomes.</title>
        <authorList>
            <person name="Gilbert D.G."/>
            <person name="Choi J.-H."/>
            <person name="Mockaitis K."/>
            <person name="Colbourne J."/>
            <person name="Pfrender M."/>
        </authorList>
    </citation>
    <scope>NUCLEOTIDE SEQUENCE [LARGE SCALE GENOMIC DNA]</scope>
    <source>
        <strain evidence="2 3">Xinb3</strain>
        <tissue evidence="2">Complete organism</tissue>
    </source>
</reference>
<evidence type="ECO:0000313" key="2">
    <source>
        <dbReference type="EMBL" id="KZS11430.1"/>
    </source>
</evidence>
<accession>A0A164UK05</accession>
<keyword evidence="3" id="KW-1185">Reference proteome</keyword>
<gene>
    <name evidence="2" type="ORF">APZ42_024233</name>
</gene>
<dbReference type="EMBL" id="LRGB01001581">
    <property type="protein sequence ID" value="KZS11430.1"/>
    <property type="molecule type" value="Genomic_DNA"/>
</dbReference>
<sequence>MEGRTGYWILAAWTLATANNSKRFHLMLSNREDLKALVLPIFVFNDHARNHCDNDLESTCREFEWDSNEHERGIPDKLDANPTGST</sequence>
<feature type="region of interest" description="Disordered" evidence="1">
    <location>
        <begin position="67"/>
        <end position="86"/>
    </location>
</feature>